<feature type="region of interest" description="Disordered" evidence="1">
    <location>
        <begin position="20"/>
        <end position="41"/>
    </location>
</feature>
<dbReference type="CDD" id="cd22893">
    <property type="entry name" value="PlcA-like"/>
    <property type="match status" value="1"/>
</dbReference>
<dbReference type="EMBL" id="LYXU01000003">
    <property type="protein sequence ID" value="OBS22677.1"/>
    <property type="molecule type" value="Genomic_DNA"/>
</dbReference>
<protein>
    <submittedName>
        <fullName evidence="2">Uncharacterized protein</fullName>
    </submittedName>
</protein>
<comment type="caution">
    <text evidence="2">The sequence shown here is derived from an EMBL/GenBank/DDBJ whole genome shotgun (WGS) entry which is preliminary data.</text>
</comment>
<organism evidence="2 3">
    <name type="scientific">Fusarium poae</name>
    <dbReference type="NCBI Taxonomy" id="36050"/>
    <lineage>
        <taxon>Eukaryota</taxon>
        <taxon>Fungi</taxon>
        <taxon>Dikarya</taxon>
        <taxon>Ascomycota</taxon>
        <taxon>Pezizomycotina</taxon>
        <taxon>Sordariomycetes</taxon>
        <taxon>Hypocreomycetidae</taxon>
        <taxon>Hypocreales</taxon>
        <taxon>Nectriaceae</taxon>
        <taxon>Fusarium</taxon>
    </lineage>
</organism>
<reference evidence="2 3" key="1">
    <citation type="submission" date="2016-06" db="EMBL/GenBank/DDBJ databases">
        <title>Living apart together: crosstalk between the core and supernumerary genomes in a fungal plant pathogen.</title>
        <authorList>
            <person name="Vanheule A."/>
            <person name="Audenaert K."/>
            <person name="Warris S."/>
            <person name="Van De Geest H."/>
            <person name="Schijlen E."/>
            <person name="Hofte M."/>
            <person name="De Saeger S."/>
            <person name="Haesaert G."/>
            <person name="Waalwijk C."/>
            <person name="Van Der Lee T."/>
        </authorList>
    </citation>
    <scope>NUCLEOTIDE SEQUENCE [LARGE SCALE GENOMIC DNA]</scope>
    <source>
        <strain evidence="2 3">2516</strain>
    </source>
</reference>
<gene>
    <name evidence="2" type="ORF">FPOA_09009</name>
</gene>
<dbReference type="Proteomes" id="UP000091967">
    <property type="component" value="Unassembled WGS sequence"/>
</dbReference>
<name>A0A1B8AQB1_FUSPO</name>
<keyword evidence="3" id="KW-1185">Reference proteome</keyword>
<sequence length="1017" mass="112721">MSSSEITNFTKEQLSGLFKPPYTYKEAKDSTGHADNEPIDNLQDEDVVDNSLDDDLFFEAAEHESVVFGVKLRNIHGVEIPATDHETWSVKASDGTWGIFKKKKEVKLTFGRIIALAGDFYSTHADDNRTPVCGAFFAESPSLSTPEGWNAAVVRFRSAVQSLKDDTDRNLIGIGDLIDKEKNGTDEAEKEIKDGENKGDLHTIANAYHDHGCGIPTNKAWIEATIGLNNPKSSLYAWLSYINADHFGDDALTAYKVGHSEAMRLAKEAGVKTSNTDKANGLQDAYMHEAFCLHYLTDAFSSGHIRAPRRQIHNDNYDEQSIAATSAILGKETPIWDFQANYMHDNDSDTGLLVQNQLGQQWLCYGDKQFKESWDIVNRARIMNCIRASVDELYQDAFTNQNVKTPSDFNAVKQIPVPMLAAGKGPSTSWKSQWGGYDIHNPAPLWQVNSEDDKTAWTVRSNVNDHSILSRKPGTLKNTSTSSWNPFSVDASKECYDARDSDFRTKGSAPLARPINGLVSGGFIQIQDLAPGPSHFQACVNFWGPVVVGIHDREGNVEDKDTFTLRNRIVDFDRYDDRGTVQPLQCVKWHDKDGLVIYRLMLQQSSGEKTLALSGWRVKDTSASSGKDQVTFSPDQSWAFEATSLFKDSSITELSSSPNLIRALTGNFKVQASMSLAILKFENNNPVQINLVANDGTLESNTTATDTKGVYNFVKTLKNGDSDRVVLSSFDKGDSDTTKISLDVMDLTGDTPTITKHEASITVSPQSSQIVLVGDLQKTGKDQIVALFDSPDNLTTIVYDYTSNGITETTQKRSPQILSSFPLIKPFFSALVPSEDRASPNNLSILQVSLHEYNQKPHFIFRLTDTVSWTTKTSTPVEDRLASDPHYFHLKWIRCSRKSDFDLNTSNAILEVFSFYGVLGIRLFAPISEKNLANYQEIGMLQYMGQTSIGTGLGCEGDWGSGILTWGSEKNDFVDFEAFKPDASGRPGKGNWGMSVADIDRPLVKGWDVEARPGYKT</sequence>
<evidence type="ECO:0000313" key="2">
    <source>
        <dbReference type="EMBL" id="OBS22677.1"/>
    </source>
</evidence>
<dbReference type="OMA" id="DASKECY"/>
<proteinExistence type="predicted"/>
<evidence type="ECO:0000256" key="1">
    <source>
        <dbReference type="SAM" id="MobiDB-lite"/>
    </source>
</evidence>
<dbReference type="STRING" id="36050.A0A1B8AQB1"/>
<accession>A0A1B8AQB1</accession>
<dbReference type="InterPro" id="IPR049756">
    <property type="entry name" value="PlcA-like_dom"/>
</dbReference>
<dbReference type="AlphaFoldDB" id="A0A1B8AQB1"/>
<evidence type="ECO:0000313" key="3">
    <source>
        <dbReference type="Proteomes" id="UP000091967"/>
    </source>
</evidence>
<feature type="compositionally biased region" description="Basic and acidic residues" evidence="1">
    <location>
        <begin position="25"/>
        <end position="36"/>
    </location>
</feature>